<evidence type="ECO:0000313" key="12">
    <source>
        <dbReference type="EMBL" id="KAK2720720.1"/>
    </source>
</evidence>
<evidence type="ECO:0000256" key="10">
    <source>
        <dbReference type="SAM" id="MobiDB-lite"/>
    </source>
</evidence>
<evidence type="ECO:0000256" key="1">
    <source>
        <dbReference type="ARBA" id="ARBA00004123"/>
    </source>
</evidence>
<keyword evidence="5" id="KW-0238">DNA-binding</keyword>
<gene>
    <name evidence="12" type="ORF">QYM36_004568</name>
</gene>
<dbReference type="EMBL" id="JAVRJZ010000007">
    <property type="protein sequence ID" value="KAK2720720.1"/>
    <property type="molecule type" value="Genomic_DNA"/>
</dbReference>
<dbReference type="InterPro" id="IPR027417">
    <property type="entry name" value="P-loop_NTPase"/>
</dbReference>
<name>A0AA88LGH2_ARTSF</name>
<dbReference type="PANTHER" id="PTHR46765:SF1">
    <property type="entry name" value="P-LOOP CONTAINING NUCLEOSIDE TRIPHOSPHATE HYDROLASES SUPERFAMILY PROTEIN"/>
    <property type="match status" value="1"/>
</dbReference>
<dbReference type="Gene3D" id="3.40.50.300">
    <property type="entry name" value="P-loop containing nucleotide triphosphate hydrolases"/>
    <property type="match status" value="1"/>
</dbReference>
<evidence type="ECO:0000256" key="6">
    <source>
        <dbReference type="ARBA" id="ARBA00023242"/>
    </source>
</evidence>
<feature type="compositionally biased region" description="Basic and acidic residues" evidence="10">
    <location>
        <begin position="591"/>
        <end position="600"/>
    </location>
</feature>
<evidence type="ECO:0000256" key="2">
    <source>
        <dbReference type="ARBA" id="ARBA00022705"/>
    </source>
</evidence>
<feature type="domain" description="AAA+ ATPase" evidence="11">
    <location>
        <begin position="354"/>
        <end position="502"/>
    </location>
</feature>
<dbReference type="InterPro" id="IPR003593">
    <property type="entry name" value="AAA+_ATPase"/>
</dbReference>
<dbReference type="Gene3D" id="1.10.8.60">
    <property type="match status" value="1"/>
</dbReference>
<feature type="region of interest" description="Disordered" evidence="10">
    <location>
        <begin position="576"/>
        <end position="600"/>
    </location>
</feature>
<dbReference type="GO" id="GO:0005524">
    <property type="term" value="F:ATP binding"/>
    <property type="evidence" value="ECO:0007669"/>
    <property type="project" value="UniProtKB-KW"/>
</dbReference>
<comment type="subcellular location">
    <subcellularLocation>
        <location evidence="1">Nucleus</location>
    </subcellularLocation>
</comment>
<keyword evidence="7" id="KW-0131">Cell cycle</keyword>
<evidence type="ECO:0000256" key="7">
    <source>
        <dbReference type="ARBA" id="ARBA00023306"/>
    </source>
</evidence>
<dbReference type="Proteomes" id="UP001187531">
    <property type="component" value="Unassembled WGS sequence"/>
</dbReference>
<dbReference type="CDD" id="cd00009">
    <property type="entry name" value="AAA"/>
    <property type="match status" value="1"/>
</dbReference>
<evidence type="ECO:0000256" key="8">
    <source>
        <dbReference type="ARBA" id="ARBA00043975"/>
    </source>
</evidence>
<dbReference type="GO" id="GO:0003677">
    <property type="term" value="F:DNA binding"/>
    <property type="evidence" value="ECO:0007669"/>
    <property type="project" value="UniProtKB-KW"/>
</dbReference>
<evidence type="ECO:0000256" key="5">
    <source>
        <dbReference type="ARBA" id="ARBA00023125"/>
    </source>
</evidence>
<reference evidence="12" key="1">
    <citation type="submission" date="2023-07" db="EMBL/GenBank/DDBJ databases">
        <title>Chromosome-level genome assembly of Artemia franciscana.</title>
        <authorList>
            <person name="Jo E."/>
        </authorList>
    </citation>
    <scope>NUCLEOTIDE SEQUENCE</scope>
    <source>
        <tissue evidence="12">Whole body</tissue>
    </source>
</reference>
<keyword evidence="9" id="KW-0175">Coiled coil</keyword>
<dbReference type="FunFam" id="3.40.50.300:FF:001083">
    <property type="entry name" value="Chromosome transmission fidelity factor 18"/>
    <property type="match status" value="1"/>
</dbReference>
<sequence>MDFPDDEDILAEEQFMQEYNNFPDDIPFEDEPPSLEDIIKPIKKLTERQVQNVPEKAKETERLSRKRLQDDLFGDLDGLEDSILEEVIENYSDAKRPKVSQPSTVTSAKTADALENLFGRSSPVKSPSPIDHDSYLDRLEAIISTKNAARKNAKSELPLLRRRKYAFRTLPDVPFLSMTNEKGERMYMLLKDQEQRHISDVKSHKPGTLLGVSISVLKLQLEKEKERKEKEKKEALEKRLESFGNLEFRKRKRHKENKVESGDSSWLESYRPRKYFDLLSHEATNRALLRWLKLWDKVVFNREVKIRPRLQDGSAVAEDQTQRNQYQGGNKFQKKFVTTDESVIQELDDKGKPIQKVALLCGPPGLGKTTLAHVVATHAGYNVVEMNASDDRTVEAFKLQLETATQMKSVVSSDPRPNCLIIDEIDGAPSAAVNFLISHLQAQDGDKQKGKKKKGSPKVLQRPIICICNDLYAPSLRQLRAVALILSFPPTESSRLANRLLEISQEHDIQTDLATLLALCEKAENDIRSCLATLYFFRLQGKSFRLQNVLNSNVGAKDSSKSFFSVWQELFQRQNEGKRSARNMPLQADPSTKKRSEESERYHSVLDSVQSCGDYERLMSGVFENYLNIKFRDNKMDNVSSGLDWMCFYDIINQQISHSQNYSMLAFLPHIFVKLHFLFSGTERPKIIFPKVQTEMNTVKSKNENIVNTITTEMAPSMLIYLTPRVLILDVLPYTMECLTPNFRPVSTQLYSLEERQEALRVVTTMISLNLTYRQERTLDGQYAYVLDPNIEELIYFDNTKQRRQLSYASKQFIAREIELEKMRRLAGSEAPSKAVPDIEKAMEELTEQPKAVPNHLQTLKAKTVSAIVSKPARDFFGRIINKTDKDQPSDGKSSGPKDLLRGDIWYHFKEGYSNAVRRKVRVKDFM</sequence>
<dbReference type="SUPFAM" id="SSF52540">
    <property type="entry name" value="P-loop containing nucleoside triphosphate hydrolases"/>
    <property type="match status" value="1"/>
</dbReference>
<dbReference type="AlphaFoldDB" id="A0AA88LGH2"/>
<dbReference type="SMART" id="SM00382">
    <property type="entry name" value="AAA"/>
    <property type="match status" value="1"/>
</dbReference>
<dbReference type="InterPro" id="IPR003959">
    <property type="entry name" value="ATPase_AAA_core"/>
</dbReference>
<comment type="caution">
    <text evidence="12">The sequence shown here is derived from an EMBL/GenBank/DDBJ whole genome shotgun (WGS) entry which is preliminary data.</text>
</comment>
<proteinExistence type="inferred from homology"/>
<comment type="similarity">
    <text evidence="8">Belongs to the activator 1 small subunits family. CTF18 subfamily.</text>
</comment>
<protein>
    <recommendedName>
        <fullName evidence="11">AAA+ ATPase domain-containing protein</fullName>
    </recommendedName>
</protein>
<evidence type="ECO:0000256" key="9">
    <source>
        <dbReference type="SAM" id="Coils"/>
    </source>
</evidence>
<evidence type="ECO:0000259" key="11">
    <source>
        <dbReference type="SMART" id="SM00382"/>
    </source>
</evidence>
<feature type="coiled-coil region" evidence="9">
    <location>
        <begin position="214"/>
        <end position="241"/>
    </location>
</feature>
<dbReference type="Pfam" id="PF00004">
    <property type="entry name" value="AAA"/>
    <property type="match status" value="1"/>
</dbReference>
<dbReference type="GO" id="GO:0005634">
    <property type="term" value="C:nucleus"/>
    <property type="evidence" value="ECO:0007669"/>
    <property type="project" value="UniProtKB-SubCell"/>
</dbReference>
<evidence type="ECO:0000313" key="13">
    <source>
        <dbReference type="Proteomes" id="UP001187531"/>
    </source>
</evidence>
<organism evidence="12 13">
    <name type="scientific">Artemia franciscana</name>
    <name type="common">Brine shrimp</name>
    <name type="synonym">Artemia sanfranciscana</name>
    <dbReference type="NCBI Taxonomy" id="6661"/>
    <lineage>
        <taxon>Eukaryota</taxon>
        <taxon>Metazoa</taxon>
        <taxon>Ecdysozoa</taxon>
        <taxon>Arthropoda</taxon>
        <taxon>Crustacea</taxon>
        <taxon>Branchiopoda</taxon>
        <taxon>Anostraca</taxon>
        <taxon>Artemiidae</taxon>
        <taxon>Artemia</taxon>
    </lineage>
</organism>
<dbReference type="GO" id="GO:0006260">
    <property type="term" value="P:DNA replication"/>
    <property type="evidence" value="ECO:0007669"/>
    <property type="project" value="UniProtKB-KW"/>
</dbReference>
<dbReference type="InterPro" id="IPR053016">
    <property type="entry name" value="CTF18-RFC_complex"/>
</dbReference>
<dbReference type="GO" id="GO:0016887">
    <property type="term" value="F:ATP hydrolysis activity"/>
    <property type="evidence" value="ECO:0007669"/>
    <property type="project" value="InterPro"/>
</dbReference>
<keyword evidence="6" id="KW-0539">Nucleus</keyword>
<evidence type="ECO:0000256" key="3">
    <source>
        <dbReference type="ARBA" id="ARBA00022741"/>
    </source>
</evidence>
<accession>A0AA88LGH2</accession>
<keyword evidence="3" id="KW-0547">Nucleotide-binding</keyword>
<evidence type="ECO:0000256" key="4">
    <source>
        <dbReference type="ARBA" id="ARBA00022840"/>
    </source>
</evidence>
<keyword evidence="13" id="KW-1185">Reference proteome</keyword>
<keyword evidence="2" id="KW-0235">DNA replication</keyword>
<keyword evidence="4" id="KW-0067">ATP-binding</keyword>
<dbReference type="PANTHER" id="PTHR46765">
    <property type="entry name" value="P-LOOP CONTAINING NUCLEOSIDE TRIPHOSPHATE HYDROLASES SUPERFAMILY PROTEIN"/>
    <property type="match status" value="1"/>
</dbReference>